<dbReference type="SUPFAM" id="SSF46565">
    <property type="entry name" value="Chaperone J-domain"/>
    <property type="match status" value="1"/>
</dbReference>
<gene>
    <name evidence="2" type="ORF">FISHEDRAFT_70370</name>
</gene>
<dbReference type="EMBL" id="KN881647">
    <property type="protein sequence ID" value="KIY51872.1"/>
    <property type="molecule type" value="Genomic_DNA"/>
</dbReference>
<keyword evidence="3" id="KW-1185">Reference proteome</keyword>
<organism evidence="2 3">
    <name type="scientific">Fistulina hepatica ATCC 64428</name>
    <dbReference type="NCBI Taxonomy" id="1128425"/>
    <lineage>
        <taxon>Eukaryota</taxon>
        <taxon>Fungi</taxon>
        <taxon>Dikarya</taxon>
        <taxon>Basidiomycota</taxon>
        <taxon>Agaricomycotina</taxon>
        <taxon>Agaricomycetes</taxon>
        <taxon>Agaricomycetidae</taxon>
        <taxon>Agaricales</taxon>
        <taxon>Fistulinaceae</taxon>
        <taxon>Fistulina</taxon>
    </lineage>
</organism>
<dbReference type="GO" id="GO:0005737">
    <property type="term" value="C:cytoplasm"/>
    <property type="evidence" value="ECO:0007669"/>
    <property type="project" value="TreeGrafter"/>
</dbReference>
<evidence type="ECO:0000313" key="3">
    <source>
        <dbReference type="Proteomes" id="UP000054144"/>
    </source>
</evidence>
<evidence type="ECO:0000313" key="2">
    <source>
        <dbReference type="EMBL" id="KIY51872.1"/>
    </source>
</evidence>
<dbReference type="InterPro" id="IPR051964">
    <property type="entry name" value="Chaperone_stress_response"/>
</dbReference>
<name>A0A0D7AJX2_9AGAR</name>
<dbReference type="Proteomes" id="UP000054144">
    <property type="component" value="Unassembled WGS sequence"/>
</dbReference>
<proteinExistence type="predicted"/>
<dbReference type="InterPro" id="IPR018253">
    <property type="entry name" value="DnaJ_domain_CS"/>
</dbReference>
<dbReference type="PROSITE" id="PS00636">
    <property type="entry name" value="DNAJ_1"/>
    <property type="match status" value="1"/>
</dbReference>
<accession>A0A0D7AJX2</accession>
<dbReference type="InterPro" id="IPR001623">
    <property type="entry name" value="DnaJ_domain"/>
</dbReference>
<dbReference type="InterPro" id="IPR036869">
    <property type="entry name" value="J_dom_sf"/>
</dbReference>
<dbReference type="PRINTS" id="PR00625">
    <property type="entry name" value="JDOMAIN"/>
</dbReference>
<dbReference type="Gene3D" id="1.10.287.110">
    <property type="entry name" value="DnaJ domain"/>
    <property type="match status" value="1"/>
</dbReference>
<protein>
    <submittedName>
        <fullName evidence="2">DnaJ-domain-containing protein</fullName>
    </submittedName>
</protein>
<dbReference type="SMART" id="SM00271">
    <property type="entry name" value="DnaJ"/>
    <property type="match status" value="1"/>
</dbReference>
<evidence type="ECO:0000259" key="1">
    <source>
        <dbReference type="PROSITE" id="PS50076"/>
    </source>
</evidence>
<dbReference type="PROSITE" id="PS50076">
    <property type="entry name" value="DNAJ_2"/>
    <property type="match status" value="1"/>
</dbReference>
<dbReference type="Pfam" id="PF00226">
    <property type="entry name" value="DnaJ"/>
    <property type="match status" value="1"/>
</dbReference>
<dbReference type="CDD" id="cd06257">
    <property type="entry name" value="DnaJ"/>
    <property type="match status" value="1"/>
</dbReference>
<reference evidence="2 3" key="1">
    <citation type="journal article" date="2015" name="Fungal Genet. Biol.">
        <title>Evolution of novel wood decay mechanisms in Agaricales revealed by the genome sequences of Fistulina hepatica and Cylindrobasidium torrendii.</title>
        <authorList>
            <person name="Floudas D."/>
            <person name="Held B.W."/>
            <person name="Riley R."/>
            <person name="Nagy L.G."/>
            <person name="Koehler G."/>
            <person name="Ransdell A.S."/>
            <person name="Younus H."/>
            <person name="Chow J."/>
            <person name="Chiniquy J."/>
            <person name="Lipzen A."/>
            <person name="Tritt A."/>
            <person name="Sun H."/>
            <person name="Haridas S."/>
            <person name="LaButti K."/>
            <person name="Ohm R.A."/>
            <person name="Kues U."/>
            <person name="Blanchette R.A."/>
            <person name="Grigoriev I.V."/>
            <person name="Minto R.E."/>
            <person name="Hibbett D.S."/>
        </authorList>
    </citation>
    <scope>NUCLEOTIDE SEQUENCE [LARGE SCALE GENOMIC DNA]</scope>
    <source>
        <strain evidence="2 3">ATCC 64428</strain>
    </source>
</reference>
<dbReference type="PANTHER" id="PTHR44029">
    <property type="entry name" value="DNAJ HOMOLOG SUBFAMILY C MEMBER 21"/>
    <property type="match status" value="1"/>
</dbReference>
<dbReference type="OrthoDB" id="10250354at2759"/>
<dbReference type="PANTHER" id="PTHR44029:SF1">
    <property type="entry name" value="DNAJ HOMOLOG SUBFAMILY C MEMBER 21"/>
    <property type="match status" value="1"/>
</dbReference>
<dbReference type="AlphaFoldDB" id="A0A0D7AJX2"/>
<sequence>MRRSSKLKRTAYRVQVLKHHPDKNIDDADGATARFQRIQQAYQILTDPNRRREYDAERLRAKSQEGVPKPTHSDPIPGEWYYNEPQPTQSWSEWFGSWVGLGGRCPAKFDFERYRKLRPLYFRMSVVNDFDVPDEGINLDDIANFFQYLKTCGDLEFTDSNDEPGKKNAYDVYGNFFACIAYDEIALMTPHCIEIPPDFGCPHCVWNMNDMVYVGALNAACPSFTSDFYEYWTRFSTRKGFRAYVKYMIPENTLPHDAKFMRRENRDFQHEMRKKYNSVIRASTVSRLSLSLQERYLFSPNLCLHSNRRIDLTVYYK</sequence>
<feature type="domain" description="J" evidence="1">
    <location>
        <begin position="1"/>
        <end position="58"/>
    </location>
</feature>